<dbReference type="InterPro" id="IPR003961">
    <property type="entry name" value="FN3_dom"/>
</dbReference>
<evidence type="ECO:0008006" key="11">
    <source>
        <dbReference type="Google" id="ProtNLM"/>
    </source>
</evidence>
<proteinExistence type="predicted"/>
<keyword evidence="5" id="KW-0732">Signal</keyword>
<feature type="domain" description="CSD" evidence="8">
    <location>
        <begin position="57"/>
        <end position="126"/>
    </location>
</feature>
<feature type="disulfide bond" evidence="2">
    <location>
        <begin position="612"/>
        <end position="622"/>
    </location>
</feature>
<dbReference type="PRINTS" id="PR00050">
    <property type="entry name" value="COLDSHOCK"/>
</dbReference>
<dbReference type="Pfam" id="PF00041">
    <property type="entry name" value="fn3"/>
    <property type="match status" value="1"/>
</dbReference>
<reference evidence="10" key="1">
    <citation type="submission" date="2024-04" db="EMBL/GenBank/DDBJ databases">
        <title>Salinicola lusitanus LLJ914,a marine bacterium isolated from the Okinawa Trough.</title>
        <authorList>
            <person name="Li J."/>
        </authorList>
    </citation>
    <scope>NUCLEOTIDE SEQUENCE [LARGE SCALE GENOMIC DNA]</scope>
</reference>
<comment type="caution">
    <text evidence="2">Lacks conserved residue(s) required for the propagation of feature annotation.</text>
</comment>
<gene>
    <name evidence="9" type="ORF">WMY93_004868</name>
</gene>
<dbReference type="AlphaFoldDB" id="A0AAW0PQX1"/>
<comment type="caution">
    <text evidence="9">The sequence shown here is derived from an EMBL/GenBank/DDBJ whole genome shotgun (WGS) entry which is preliminary data.</text>
</comment>
<dbReference type="Pfam" id="PF00530">
    <property type="entry name" value="SRCR"/>
    <property type="match status" value="2"/>
</dbReference>
<evidence type="ECO:0000256" key="3">
    <source>
        <dbReference type="SAM" id="MobiDB-lite"/>
    </source>
</evidence>
<keyword evidence="4" id="KW-0472">Membrane</keyword>
<feature type="signal peptide" evidence="5">
    <location>
        <begin position="1"/>
        <end position="19"/>
    </location>
</feature>
<evidence type="ECO:0000259" key="8">
    <source>
        <dbReference type="PROSITE" id="PS51857"/>
    </source>
</evidence>
<dbReference type="PRINTS" id="PR00258">
    <property type="entry name" value="SPERACTRCPTR"/>
</dbReference>
<evidence type="ECO:0000313" key="10">
    <source>
        <dbReference type="Proteomes" id="UP001460270"/>
    </source>
</evidence>
<evidence type="ECO:0000256" key="5">
    <source>
        <dbReference type="SAM" id="SignalP"/>
    </source>
</evidence>
<protein>
    <recommendedName>
        <fullName evidence="11">Fibronectin type-III domain-containing protein</fullName>
    </recommendedName>
</protein>
<dbReference type="InterPro" id="IPR036116">
    <property type="entry name" value="FN3_sf"/>
</dbReference>
<dbReference type="InterPro" id="IPR019844">
    <property type="entry name" value="CSD_CS"/>
</dbReference>
<feature type="domain" description="SRCR" evidence="6">
    <location>
        <begin position="643"/>
        <end position="746"/>
    </location>
</feature>
<keyword evidence="10" id="KW-1185">Reference proteome</keyword>
<feature type="compositionally biased region" description="Basic and acidic residues" evidence="3">
    <location>
        <begin position="153"/>
        <end position="174"/>
    </location>
</feature>
<keyword evidence="4" id="KW-1133">Transmembrane helix</keyword>
<dbReference type="SMART" id="SM00060">
    <property type="entry name" value="FN3"/>
    <property type="match status" value="1"/>
</dbReference>
<dbReference type="PROSITE" id="PS50853">
    <property type="entry name" value="FN3"/>
    <property type="match status" value="1"/>
</dbReference>
<dbReference type="EMBL" id="JBBPFD010000003">
    <property type="protein sequence ID" value="KAK7933972.1"/>
    <property type="molecule type" value="Genomic_DNA"/>
</dbReference>
<organism evidence="9 10">
    <name type="scientific">Mugilogobius chulae</name>
    <name type="common">yellowstripe goby</name>
    <dbReference type="NCBI Taxonomy" id="88201"/>
    <lineage>
        <taxon>Eukaryota</taxon>
        <taxon>Metazoa</taxon>
        <taxon>Chordata</taxon>
        <taxon>Craniata</taxon>
        <taxon>Vertebrata</taxon>
        <taxon>Euteleostomi</taxon>
        <taxon>Actinopterygii</taxon>
        <taxon>Neopterygii</taxon>
        <taxon>Teleostei</taxon>
        <taxon>Neoteleostei</taxon>
        <taxon>Acanthomorphata</taxon>
        <taxon>Gobiaria</taxon>
        <taxon>Gobiiformes</taxon>
        <taxon>Gobioidei</taxon>
        <taxon>Gobiidae</taxon>
        <taxon>Gobionellinae</taxon>
        <taxon>Mugilogobius</taxon>
    </lineage>
</organism>
<dbReference type="GO" id="GO:0016020">
    <property type="term" value="C:membrane"/>
    <property type="evidence" value="ECO:0007669"/>
    <property type="project" value="InterPro"/>
</dbReference>
<sequence>MNLRPFFTILLLFIQQPDALPVKSLPDVDDEMSCKKIAPPSTRDDEPRPERKVIATLIQGTVKWFNVKRRYGFIIRNDTKEDVFVHQTAIKKNNPRKSLRSVGDGEVVEFDVIEAAKGPEATNVTGPGGVPVKGSPYAPNKRRWRRQSFPRSPRPEDQPKSADGTKEDTTHEGTRPPPHRRRPSRTWSPNVDSVEQRGRRLRLHPPEEPSIAYPDVLNNVRSSEDDRLEVRPLKVEPVPFQFRSVDPDESSDESLSCATDLMPVLAAHLEQPVLETEAFLPDFEKSSVSIEVTPVFSPIEPTQEYLSGGKHLPPAEEKILHEMNVLSEEEKSSAMPEVFDAIDPSPSSEEGDAAYEVSRESVEEIEVQTKDYIPDDPILPETRPSGEDPMFRSKGKHPLKYLLLLTVQILRNPVCQCAVLRTSVNRLRIPNLLLSYIGLNRTAGDSSGTLKNSFLFSDLAAPESVTFSDVQSRRARVSWTYSGTSVDKFHVFIPSESRQFYVLGHKRSTELIHLKPNTNYTIQIRAYESGLGPPVSEHLTTPQDSVRLSGGPGRCSGSPQVLVDHMWTSVCAENFGQTEAEVLCRELDCGGVSELQGALFTEESAVRRSFHCRGAETALKDCESSETLCSTAANVTCTDDVTLEVTGVHCEGFLMLRHEDQWKNVKSVDQDLDLDFGSALCQQLGCGVALRVRYEITDKPFWLLEPECVKQRAGLRHCVHNSNTHDMKRLYLTCSDYYPDLRISVSSEADSQSQGHRALVRSGANFTVSCSLDELFYPVTLILFSPTGNYTLPTVNHSAHFLFSAIGPAHTGNYTCGYNYNYPNLNLKDVTLHIGPGEPDSHLILRAVIYHVILITTALFLYCQAKRKQRRQL</sequence>
<dbReference type="Gene3D" id="2.60.40.10">
    <property type="entry name" value="Immunoglobulins"/>
    <property type="match status" value="1"/>
</dbReference>
<dbReference type="InterPro" id="IPR011129">
    <property type="entry name" value="CSD"/>
</dbReference>
<feature type="chain" id="PRO_5043373567" description="Fibronectin type-III domain-containing protein" evidence="5">
    <location>
        <begin position="20"/>
        <end position="873"/>
    </location>
</feature>
<evidence type="ECO:0000313" key="9">
    <source>
        <dbReference type="EMBL" id="KAK7933972.1"/>
    </source>
</evidence>
<dbReference type="SUPFAM" id="SSF49265">
    <property type="entry name" value="Fibronectin type III"/>
    <property type="match status" value="1"/>
</dbReference>
<dbReference type="Pfam" id="PF00313">
    <property type="entry name" value="CSD"/>
    <property type="match status" value="1"/>
</dbReference>
<feature type="disulfide bond" evidence="2">
    <location>
        <begin position="708"/>
        <end position="718"/>
    </location>
</feature>
<dbReference type="InterPro" id="IPR012340">
    <property type="entry name" value="NA-bd_OB-fold"/>
</dbReference>
<keyword evidence="1 2" id="KW-1015">Disulfide bond</keyword>
<dbReference type="PROSITE" id="PS51857">
    <property type="entry name" value="CSD_2"/>
    <property type="match status" value="1"/>
</dbReference>
<dbReference type="InterPro" id="IPR001190">
    <property type="entry name" value="SRCR"/>
</dbReference>
<feature type="region of interest" description="Disordered" evidence="3">
    <location>
        <begin position="119"/>
        <end position="213"/>
    </location>
</feature>
<feature type="domain" description="SRCR" evidence="6">
    <location>
        <begin position="546"/>
        <end position="651"/>
    </location>
</feature>
<dbReference type="GO" id="GO:0003676">
    <property type="term" value="F:nucleic acid binding"/>
    <property type="evidence" value="ECO:0007669"/>
    <property type="project" value="InterPro"/>
</dbReference>
<dbReference type="Gene3D" id="3.10.250.10">
    <property type="entry name" value="SRCR-like domain"/>
    <property type="match status" value="2"/>
</dbReference>
<dbReference type="InterPro" id="IPR002059">
    <property type="entry name" value="CSP_DNA-bd"/>
</dbReference>
<dbReference type="InterPro" id="IPR050181">
    <property type="entry name" value="Cold_shock_domain"/>
</dbReference>
<dbReference type="PROSITE" id="PS00352">
    <property type="entry name" value="CSD_1"/>
    <property type="match status" value="1"/>
</dbReference>
<dbReference type="SMART" id="SM00357">
    <property type="entry name" value="CSP"/>
    <property type="match status" value="1"/>
</dbReference>
<dbReference type="CDD" id="cd00063">
    <property type="entry name" value="FN3"/>
    <property type="match status" value="1"/>
</dbReference>
<feature type="domain" description="Fibronectin type-III" evidence="7">
    <location>
        <begin position="461"/>
        <end position="545"/>
    </location>
</feature>
<evidence type="ECO:0000256" key="2">
    <source>
        <dbReference type="PROSITE-ProRule" id="PRU00196"/>
    </source>
</evidence>
<evidence type="ECO:0000259" key="7">
    <source>
        <dbReference type="PROSITE" id="PS50853"/>
    </source>
</evidence>
<dbReference type="PROSITE" id="PS50287">
    <property type="entry name" value="SRCR_2"/>
    <property type="match status" value="2"/>
</dbReference>
<dbReference type="Proteomes" id="UP001460270">
    <property type="component" value="Unassembled WGS sequence"/>
</dbReference>
<name>A0AAW0PQX1_9GOBI</name>
<keyword evidence="4" id="KW-0812">Transmembrane</keyword>
<feature type="transmembrane region" description="Helical" evidence="4">
    <location>
        <begin position="843"/>
        <end position="863"/>
    </location>
</feature>
<evidence type="ECO:0000259" key="6">
    <source>
        <dbReference type="PROSITE" id="PS50287"/>
    </source>
</evidence>
<dbReference type="InterPro" id="IPR036772">
    <property type="entry name" value="SRCR-like_dom_sf"/>
</dbReference>
<dbReference type="InterPro" id="IPR013783">
    <property type="entry name" value="Ig-like_fold"/>
</dbReference>
<dbReference type="SMART" id="SM00202">
    <property type="entry name" value="SR"/>
    <property type="match status" value="2"/>
</dbReference>
<dbReference type="SUPFAM" id="SSF56487">
    <property type="entry name" value="SRCR-like"/>
    <property type="match status" value="2"/>
</dbReference>
<dbReference type="PANTHER" id="PTHR11544">
    <property type="entry name" value="COLD SHOCK DOMAIN CONTAINING PROTEINS"/>
    <property type="match status" value="1"/>
</dbReference>
<dbReference type="CDD" id="cd04458">
    <property type="entry name" value="CSP_CDS"/>
    <property type="match status" value="1"/>
</dbReference>
<dbReference type="Gene3D" id="2.40.50.140">
    <property type="entry name" value="Nucleic acid-binding proteins"/>
    <property type="match status" value="1"/>
</dbReference>
<dbReference type="FunFam" id="2.40.50.140:FF:000274">
    <property type="entry name" value="Mitochondrial RNA binding protein"/>
    <property type="match status" value="1"/>
</dbReference>
<evidence type="ECO:0000256" key="4">
    <source>
        <dbReference type="SAM" id="Phobius"/>
    </source>
</evidence>
<accession>A0AAW0PQX1</accession>
<evidence type="ECO:0000256" key="1">
    <source>
        <dbReference type="ARBA" id="ARBA00023157"/>
    </source>
</evidence>
<dbReference type="SUPFAM" id="SSF50249">
    <property type="entry name" value="Nucleic acid-binding proteins"/>
    <property type="match status" value="1"/>
</dbReference>